<dbReference type="Pfam" id="PF13532">
    <property type="entry name" value="2OG-FeII_Oxy_2"/>
    <property type="match status" value="1"/>
</dbReference>
<reference evidence="7 8" key="1">
    <citation type="submission" date="2016-12" db="EMBL/GenBank/DDBJ databases">
        <authorList>
            <person name="Song W.-J."/>
            <person name="Kurnit D.M."/>
        </authorList>
    </citation>
    <scope>NUCLEOTIDE SEQUENCE [LARGE SCALE GENOMIC DNA]</scope>
    <source>
        <strain evidence="7 8">IMCC3135</strain>
    </source>
</reference>
<keyword evidence="8" id="KW-1185">Reference proteome</keyword>
<feature type="binding site" evidence="5">
    <location>
        <position position="181"/>
    </location>
    <ligand>
        <name>Fe cation</name>
        <dbReference type="ChEBI" id="CHEBI:24875"/>
        <note>catalytic</note>
    </ligand>
</feature>
<dbReference type="GO" id="GO:0035513">
    <property type="term" value="P:oxidative RNA demethylation"/>
    <property type="evidence" value="ECO:0007669"/>
    <property type="project" value="TreeGrafter"/>
</dbReference>
<dbReference type="Gene3D" id="2.60.120.590">
    <property type="entry name" value="Alpha-ketoglutarate-dependent dioxygenase AlkB-like"/>
    <property type="match status" value="1"/>
</dbReference>
<dbReference type="InterPro" id="IPR005123">
    <property type="entry name" value="Oxoglu/Fe-dep_dioxygenase_dom"/>
</dbReference>
<evidence type="ECO:0000259" key="6">
    <source>
        <dbReference type="PROSITE" id="PS51471"/>
    </source>
</evidence>
<dbReference type="EC" id="1.14.11.33" evidence="7"/>
<keyword evidence="4 5" id="KW-0408">Iron</keyword>
<dbReference type="GO" id="GO:0035515">
    <property type="term" value="F:oxidative RNA demethylase activity"/>
    <property type="evidence" value="ECO:0007669"/>
    <property type="project" value="TreeGrafter"/>
</dbReference>
<feature type="binding site" evidence="5">
    <location>
        <position position="127"/>
    </location>
    <ligand>
        <name>Fe cation</name>
        <dbReference type="ChEBI" id="CHEBI:24875"/>
        <note>catalytic</note>
    </ligand>
</feature>
<dbReference type="InterPro" id="IPR037151">
    <property type="entry name" value="AlkB-like_sf"/>
</dbReference>
<evidence type="ECO:0000256" key="5">
    <source>
        <dbReference type="PIRSR" id="PIRSR604574-2"/>
    </source>
</evidence>
<evidence type="ECO:0000313" key="7">
    <source>
        <dbReference type="EMBL" id="ASJ75417.1"/>
    </source>
</evidence>
<dbReference type="KEGG" id="gai:IMCC3135_26810"/>
<dbReference type="Proteomes" id="UP000250079">
    <property type="component" value="Chromosome"/>
</dbReference>
<gene>
    <name evidence="7" type="primary">alkB</name>
    <name evidence="7" type="ORF">IMCC3135_26810</name>
</gene>
<evidence type="ECO:0000256" key="3">
    <source>
        <dbReference type="ARBA" id="ARBA00023002"/>
    </source>
</evidence>
<keyword evidence="3 7" id="KW-0560">Oxidoreductase</keyword>
<name>A0A2Z2P420_9GAMM</name>
<organism evidence="7 8">
    <name type="scientific">Granulosicoccus antarcticus IMCC3135</name>
    <dbReference type="NCBI Taxonomy" id="1192854"/>
    <lineage>
        <taxon>Bacteria</taxon>
        <taxon>Pseudomonadati</taxon>
        <taxon>Pseudomonadota</taxon>
        <taxon>Gammaproteobacteria</taxon>
        <taxon>Chromatiales</taxon>
        <taxon>Granulosicoccaceae</taxon>
        <taxon>Granulosicoccus</taxon>
    </lineage>
</organism>
<feature type="domain" description="Fe2OG dioxygenase" evidence="6">
    <location>
        <begin position="107"/>
        <end position="207"/>
    </location>
</feature>
<comment type="cofactor">
    <cofactor evidence="5">
        <name>Fe(2+)</name>
        <dbReference type="ChEBI" id="CHEBI:29033"/>
    </cofactor>
    <text evidence="5">Binds 1 Fe(2+) ion per subunit.</text>
</comment>
<dbReference type="InterPro" id="IPR004574">
    <property type="entry name" value="Alkb"/>
</dbReference>
<dbReference type="OrthoDB" id="9796932at2"/>
<dbReference type="PANTHER" id="PTHR16557:SF2">
    <property type="entry name" value="NUCLEIC ACID DIOXYGENASE ALKBH1"/>
    <property type="match status" value="1"/>
</dbReference>
<dbReference type="AlphaFoldDB" id="A0A2Z2P420"/>
<keyword evidence="2 7" id="KW-0223">Dioxygenase</keyword>
<keyword evidence="1 5" id="KW-0479">Metal-binding</keyword>
<dbReference type="PANTHER" id="PTHR16557">
    <property type="entry name" value="ALKYLATED DNA REPAIR PROTEIN ALKB-RELATED"/>
    <property type="match status" value="1"/>
</dbReference>
<sequence>MRDLFSDSVEICPGMVLLRDFADSAALQGELESVLMAAPLRRMQTSRGSYMSVQTSNCGQFGWLSDRQGYRYSDIDPLTGEPWPVMPVIFRQLAETAAELAGFPGFRPDACLINYYQPGTQMGAHQDRDESDCDAPIVSVSLGINARFFVLGSERRGSSIPVNLSDGDVLVFGGPARLFFHGVRKLKFSEHPRFGPVRWNLTFRKAL</sequence>
<dbReference type="GO" id="GO:0005737">
    <property type="term" value="C:cytoplasm"/>
    <property type="evidence" value="ECO:0007669"/>
    <property type="project" value="TreeGrafter"/>
</dbReference>
<dbReference type="EMBL" id="CP018632">
    <property type="protein sequence ID" value="ASJ75417.1"/>
    <property type="molecule type" value="Genomic_DNA"/>
</dbReference>
<dbReference type="InterPro" id="IPR027450">
    <property type="entry name" value="AlkB-like"/>
</dbReference>
<feature type="binding site" evidence="5">
    <location>
        <position position="125"/>
    </location>
    <ligand>
        <name>Fe cation</name>
        <dbReference type="ChEBI" id="CHEBI:24875"/>
        <note>catalytic</note>
    </ligand>
</feature>
<evidence type="ECO:0000256" key="2">
    <source>
        <dbReference type="ARBA" id="ARBA00022964"/>
    </source>
</evidence>
<dbReference type="GO" id="GO:0035516">
    <property type="term" value="F:broad specificity oxidative DNA demethylase activity"/>
    <property type="evidence" value="ECO:0007669"/>
    <property type="project" value="UniProtKB-EC"/>
</dbReference>
<evidence type="ECO:0000256" key="1">
    <source>
        <dbReference type="ARBA" id="ARBA00022723"/>
    </source>
</evidence>
<protein>
    <submittedName>
        <fullName evidence="7">Alpha-ketoglutarate-dependent dioxygenase AlkB</fullName>
        <ecNumber evidence="7">1.14.11.33</ecNumber>
    </submittedName>
</protein>
<dbReference type="SUPFAM" id="SSF51197">
    <property type="entry name" value="Clavaminate synthase-like"/>
    <property type="match status" value="1"/>
</dbReference>
<dbReference type="RefSeq" id="WP_088920336.1">
    <property type="nucleotide sequence ID" value="NZ_CP018632.1"/>
</dbReference>
<evidence type="ECO:0000313" key="8">
    <source>
        <dbReference type="Proteomes" id="UP000250079"/>
    </source>
</evidence>
<proteinExistence type="predicted"/>
<dbReference type="PROSITE" id="PS51471">
    <property type="entry name" value="FE2OG_OXY"/>
    <property type="match status" value="1"/>
</dbReference>
<dbReference type="GO" id="GO:0008198">
    <property type="term" value="F:ferrous iron binding"/>
    <property type="evidence" value="ECO:0007669"/>
    <property type="project" value="TreeGrafter"/>
</dbReference>
<evidence type="ECO:0000256" key="4">
    <source>
        <dbReference type="ARBA" id="ARBA00023004"/>
    </source>
</evidence>
<accession>A0A2Z2P420</accession>